<dbReference type="GO" id="GO:0034213">
    <property type="term" value="P:quinolinate catabolic process"/>
    <property type="evidence" value="ECO:0007669"/>
    <property type="project" value="TreeGrafter"/>
</dbReference>
<dbReference type="InterPro" id="IPR036068">
    <property type="entry name" value="Nicotinate_pribotase-like_C"/>
</dbReference>
<dbReference type="GO" id="GO:0005737">
    <property type="term" value="C:cytoplasm"/>
    <property type="evidence" value="ECO:0007669"/>
    <property type="project" value="TreeGrafter"/>
</dbReference>
<evidence type="ECO:0000256" key="2">
    <source>
        <dbReference type="ARBA" id="ARBA00022676"/>
    </source>
</evidence>
<dbReference type="Gene3D" id="3.20.20.70">
    <property type="entry name" value="Aldolase class I"/>
    <property type="match status" value="1"/>
</dbReference>
<evidence type="ECO:0000256" key="1">
    <source>
        <dbReference type="ARBA" id="ARBA00009400"/>
    </source>
</evidence>
<protein>
    <recommendedName>
        <fullName evidence="3">Quinolinate phosphoribosyl transferase C-terminal domain-containing protein</fullName>
    </recommendedName>
</protein>
<evidence type="ECO:0000259" key="3">
    <source>
        <dbReference type="Pfam" id="PF01729"/>
    </source>
</evidence>
<name>A0A0R2NBG5_9LACO</name>
<comment type="similarity">
    <text evidence="1">Belongs to the NadC/ModD family.</text>
</comment>
<keyword evidence="5" id="KW-1185">Reference proteome</keyword>
<dbReference type="Pfam" id="PF01729">
    <property type="entry name" value="QRPTase_C"/>
    <property type="match status" value="1"/>
</dbReference>
<gene>
    <name evidence="4" type="ORF">DY78_GL001846</name>
</gene>
<keyword evidence="2" id="KW-0808">Transferase</keyword>
<accession>A0A0R2NBG5</accession>
<dbReference type="EMBL" id="AYGX02000169">
    <property type="protein sequence ID" value="KRO23247.1"/>
    <property type="molecule type" value="Genomic_DNA"/>
</dbReference>
<dbReference type="Proteomes" id="UP000050920">
    <property type="component" value="Unassembled WGS sequence"/>
</dbReference>
<comment type="caution">
    <text evidence="4">The sequence shown here is derived from an EMBL/GenBank/DDBJ whole genome shotgun (WGS) entry which is preliminary data.</text>
</comment>
<sequence>MGVSGRQIGPTKIIEVEVENVAELQAAVASRVDIIMFDTQTPAMVKQWRTLVPPTIKVEVSGGMTPATLASYAHTGVDYTSLGYLTHSVTALDLAFDLLDK</sequence>
<dbReference type="PANTHER" id="PTHR32179">
    <property type="entry name" value="NICOTINATE-NUCLEOTIDE PYROPHOSPHORYLASE [CARBOXYLATING]"/>
    <property type="match status" value="1"/>
</dbReference>
<dbReference type="GO" id="GO:0004514">
    <property type="term" value="F:nicotinate-nucleotide diphosphorylase (carboxylating) activity"/>
    <property type="evidence" value="ECO:0007669"/>
    <property type="project" value="InterPro"/>
</dbReference>
<dbReference type="AlphaFoldDB" id="A0A0R2NBG5"/>
<dbReference type="SUPFAM" id="SSF51690">
    <property type="entry name" value="Nicotinate/Quinolinate PRTase C-terminal domain-like"/>
    <property type="match status" value="1"/>
</dbReference>
<proteinExistence type="inferred from homology"/>
<dbReference type="InterPro" id="IPR013785">
    <property type="entry name" value="Aldolase_TIM"/>
</dbReference>
<evidence type="ECO:0000313" key="4">
    <source>
        <dbReference type="EMBL" id="KRO23247.1"/>
    </source>
</evidence>
<dbReference type="RefSeq" id="WP_024623887.1">
    <property type="nucleotide sequence ID" value="NZ_AYGX02000169.1"/>
</dbReference>
<feature type="domain" description="Quinolinate phosphoribosyl transferase C-terminal" evidence="3">
    <location>
        <begin position="11"/>
        <end position="96"/>
    </location>
</feature>
<reference evidence="4 5" key="1">
    <citation type="journal article" date="2015" name="Genome Announc.">
        <title>Expanding the biotechnology potential of lactobacilli through comparative genomics of 213 strains and associated genera.</title>
        <authorList>
            <person name="Sun Z."/>
            <person name="Harris H.M."/>
            <person name="McCann A."/>
            <person name="Guo C."/>
            <person name="Argimon S."/>
            <person name="Zhang W."/>
            <person name="Yang X."/>
            <person name="Jeffery I.B."/>
            <person name="Cooney J.C."/>
            <person name="Kagawa T.F."/>
            <person name="Liu W."/>
            <person name="Song Y."/>
            <person name="Salvetti E."/>
            <person name="Wrobel A."/>
            <person name="Rasinkangas P."/>
            <person name="Parkhill J."/>
            <person name="Rea M.C."/>
            <person name="O'Sullivan O."/>
            <person name="Ritari J."/>
            <person name="Douillard F.P."/>
            <person name="Paul Ross R."/>
            <person name="Yang R."/>
            <person name="Briner A.E."/>
            <person name="Felis G.E."/>
            <person name="de Vos W.M."/>
            <person name="Barrangou R."/>
            <person name="Klaenhammer T.R."/>
            <person name="Caufield P.W."/>
            <person name="Cui Y."/>
            <person name="Zhang H."/>
            <person name="O'Toole P.W."/>
        </authorList>
    </citation>
    <scope>NUCLEOTIDE SEQUENCE [LARGE SCALE GENOMIC DNA]</scope>
    <source>
        <strain evidence="4 5">DSM 21115</strain>
    </source>
</reference>
<keyword evidence="2" id="KW-0328">Glycosyltransferase</keyword>
<dbReference type="InterPro" id="IPR002638">
    <property type="entry name" value="Quinolinate_PRibosylTrfase_C"/>
</dbReference>
<organism evidence="4 5">
    <name type="scientific">Lactiplantibacillus fabifermentans DSM 21115</name>
    <dbReference type="NCBI Taxonomy" id="1413187"/>
    <lineage>
        <taxon>Bacteria</taxon>
        <taxon>Bacillati</taxon>
        <taxon>Bacillota</taxon>
        <taxon>Bacilli</taxon>
        <taxon>Lactobacillales</taxon>
        <taxon>Lactobacillaceae</taxon>
        <taxon>Lactiplantibacillus</taxon>
    </lineage>
</organism>
<evidence type="ECO:0000313" key="5">
    <source>
        <dbReference type="Proteomes" id="UP000050920"/>
    </source>
</evidence>
<dbReference type="InterPro" id="IPR027277">
    <property type="entry name" value="NadC/ModD"/>
</dbReference>
<dbReference type="PANTHER" id="PTHR32179:SF3">
    <property type="entry name" value="NICOTINATE-NUCLEOTIDE PYROPHOSPHORYLASE [CARBOXYLATING]"/>
    <property type="match status" value="1"/>
</dbReference>
<dbReference type="GO" id="GO:0009435">
    <property type="term" value="P:NAD+ biosynthetic process"/>
    <property type="evidence" value="ECO:0007669"/>
    <property type="project" value="InterPro"/>
</dbReference>